<keyword evidence="4" id="KW-1185">Reference proteome</keyword>
<dbReference type="RefSeq" id="WP_091430928.1">
    <property type="nucleotide sequence ID" value="NZ_FOJB01000001.1"/>
</dbReference>
<dbReference type="OrthoDB" id="9806601at2"/>
<protein>
    <submittedName>
        <fullName evidence="3">Glycine/D-amino acid oxidase</fullName>
    </submittedName>
</protein>
<evidence type="ECO:0000313" key="4">
    <source>
        <dbReference type="Proteomes" id="UP000199650"/>
    </source>
</evidence>
<accession>A0A1I0QD27</accession>
<dbReference type="AlphaFoldDB" id="A0A1I0QD27"/>
<evidence type="ECO:0000313" key="3">
    <source>
        <dbReference type="EMBL" id="SEW24963.1"/>
    </source>
</evidence>
<sequence length="440" mass="47801">MPRRIYEGYAYSDAARAECIWPLPDQTWPELTDAETTEVAIVGGGFTGLSAALHLAQSGAEVTLLEAHVPGWGASGRNGGFCCIGGDKIGLGAIRQRFGVAAAQAYFNAQRGAIDLVDDLLSTHGIDAETHSSGELQLAHRPDILPTLRAERDLWAEYGVDATLIPQQDLADQGASGTFHGGLHVPLGFALNPGRYLTGLATAAANVGALIRANSLVQSITRSGSTYKLKTPRGQLTARKLILATNGYGADGLPDWLTGRYLPLQSNILITRPLTEDEIFAQGWTTDLMAYDSRHLLHYFRLLPDRRFLFGARGNVRASAQGQAAMRARMRRDLAAMFPAWVNVETPFFWSGLVSLSRDLLPYAGPIGDWEDAWVGMNYHGNGVAMGTWVGARLADLAMGRDPLLPIHARPLPRFPLPSIRRSYLYPAILAYRLKDGPVT</sequence>
<feature type="domain" description="FAD dependent oxidoreductase" evidence="2">
    <location>
        <begin position="39"/>
        <end position="397"/>
    </location>
</feature>
<keyword evidence="1" id="KW-0560">Oxidoreductase</keyword>
<dbReference type="EMBL" id="FOJB01000001">
    <property type="protein sequence ID" value="SEW24963.1"/>
    <property type="molecule type" value="Genomic_DNA"/>
</dbReference>
<organism evidence="3 4">
    <name type="scientific">Aliiroseovarius sediminilitoris</name>
    <dbReference type="NCBI Taxonomy" id="1173584"/>
    <lineage>
        <taxon>Bacteria</taxon>
        <taxon>Pseudomonadati</taxon>
        <taxon>Pseudomonadota</taxon>
        <taxon>Alphaproteobacteria</taxon>
        <taxon>Rhodobacterales</taxon>
        <taxon>Paracoccaceae</taxon>
        <taxon>Aliiroseovarius</taxon>
    </lineage>
</organism>
<dbReference type="SUPFAM" id="SSF51905">
    <property type="entry name" value="FAD/NAD(P)-binding domain"/>
    <property type="match status" value="1"/>
</dbReference>
<dbReference type="PANTHER" id="PTHR13847">
    <property type="entry name" value="SARCOSINE DEHYDROGENASE-RELATED"/>
    <property type="match status" value="1"/>
</dbReference>
<dbReference type="PANTHER" id="PTHR13847:SF281">
    <property type="entry name" value="FAD DEPENDENT OXIDOREDUCTASE DOMAIN-CONTAINING PROTEIN"/>
    <property type="match status" value="1"/>
</dbReference>
<dbReference type="InterPro" id="IPR036188">
    <property type="entry name" value="FAD/NAD-bd_sf"/>
</dbReference>
<name>A0A1I0QD27_9RHOB</name>
<dbReference type="Proteomes" id="UP000199650">
    <property type="component" value="Unassembled WGS sequence"/>
</dbReference>
<dbReference type="Pfam" id="PF01266">
    <property type="entry name" value="DAO"/>
    <property type="match status" value="1"/>
</dbReference>
<dbReference type="InterPro" id="IPR006076">
    <property type="entry name" value="FAD-dep_OxRdtase"/>
</dbReference>
<proteinExistence type="predicted"/>
<dbReference type="GO" id="GO:0005737">
    <property type="term" value="C:cytoplasm"/>
    <property type="evidence" value="ECO:0007669"/>
    <property type="project" value="TreeGrafter"/>
</dbReference>
<reference evidence="3 4" key="1">
    <citation type="submission" date="2016-10" db="EMBL/GenBank/DDBJ databases">
        <authorList>
            <person name="de Groot N.N."/>
        </authorList>
    </citation>
    <scope>NUCLEOTIDE SEQUENCE [LARGE SCALE GENOMIC DNA]</scope>
    <source>
        <strain evidence="3 4">DSM 29439</strain>
    </source>
</reference>
<gene>
    <name evidence="3" type="ORF">SAMN05444851_2449</name>
</gene>
<evidence type="ECO:0000256" key="1">
    <source>
        <dbReference type="ARBA" id="ARBA00023002"/>
    </source>
</evidence>
<dbReference type="STRING" id="1173584.SAMN05444851_2449"/>
<dbReference type="GO" id="GO:0016491">
    <property type="term" value="F:oxidoreductase activity"/>
    <property type="evidence" value="ECO:0007669"/>
    <property type="project" value="UniProtKB-KW"/>
</dbReference>
<dbReference type="Gene3D" id="3.30.9.10">
    <property type="entry name" value="D-Amino Acid Oxidase, subunit A, domain 2"/>
    <property type="match status" value="1"/>
</dbReference>
<evidence type="ECO:0000259" key="2">
    <source>
        <dbReference type="Pfam" id="PF01266"/>
    </source>
</evidence>
<dbReference type="Gene3D" id="3.50.50.60">
    <property type="entry name" value="FAD/NAD(P)-binding domain"/>
    <property type="match status" value="1"/>
</dbReference>